<evidence type="ECO:0000313" key="13">
    <source>
        <dbReference type="Proteomes" id="UP000249522"/>
    </source>
</evidence>
<dbReference type="PIRSF" id="PIRSF000124">
    <property type="entry name" value="UDPglc_GDPman_dh"/>
    <property type="match status" value="1"/>
</dbReference>
<dbReference type="InterPro" id="IPR001732">
    <property type="entry name" value="UDP-Glc/GDP-Man_DH_N"/>
</dbReference>
<comment type="caution">
    <text evidence="12">The sequence shown here is derived from an EMBL/GenBank/DDBJ whole genome shotgun (WGS) entry which is preliminary data.</text>
</comment>
<feature type="binding site" evidence="9">
    <location>
        <position position="254"/>
    </location>
    <ligand>
        <name>substrate</name>
    </ligand>
</feature>
<comment type="pathway">
    <text evidence="1">Nucleotide-sugar biosynthesis; UDP-alpha-D-glucuronate biosynthesis; UDP-alpha-D-glucuronate from UDP-alpha-D-glucose: step 1/1.</text>
</comment>
<feature type="binding site" evidence="10">
    <location>
        <position position="35"/>
    </location>
    <ligand>
        <name>NAD(+)</name>
        <dbReference type="ChEBI" id="CHEBI:57540"/>
    </ligand>
</feature>
<dbReference type="SUPFAM" id="SSF52413">
    <property type="entry name" value="UDP-glucose/GDP-mannose dehydrogenase C-terminal domain"/>
    <property type="match status" value="1"/>
</dbReference>
<dbReference type="AlphaFoldDB" id="A0A2W1L8E0"/>
<dbReference type="PANTHER" id="PTHR43750">
    <property type="entry name" value="UDP-GLUCOSE 6-DEHYDROGENASE TUAD"/>
    <property type="match status" value="1"/>
</dbReference>
<evidence type="ECO:0000259" key="11">
    <source>
        <dbReference type="SMART" id="SM00984"/>
    </source>
</evidence>
<gene>
    <name evidence="12" type="ORF">DNH61_13430</name>
</gene>
<dbReference type="InterPro" id="IPR008927">
    <property type="entry name" value="6-PGluconate_DH-like_C_sf"/>
</dbReference>
<dbReference type="Proteomes" id="UP000249522">
    <property type="component" value="Unassembled WGS sequence"/>
</dbReference>
<dbReference type="InterPro" id="IPR017476">
    <property type="entry name" value="UDP-Glc/GDP-Man"/>
</dbReference>
<dbReference type="OrthoDB" id="9803238at2"/>
<evidence type="ECO:0000256" key="5">
    <source>
        <dbReference type="ARBA" id="ARBA00023027"/>
    </source>
</evidence>
<dbReference type="InterPro" id="IPR014027">
    <property type="entry name" value="UDP-Glc/GDP-Man_DH_C"/>
</dbReference>
<feature type="domain" description="UDP-glucose/GDP-mannose dehydrogenase C-terminal" evidence="11">
    <location>
        <begin position="310"/>
        <end position="413"/>
    </location>
</feature>
<organism evidence="12 13">
    <name type="scientific">Paenibacillus sambharensis</name>
    <dbReference type="NCBI Taxonomy" id="1803190"/>
    <lineage>
        <taxon>Bacteria</taxon>
        <taxon>Bacillati</taxon>
        <taxon>Bacillota</taxon>
        <taxon>Bacilli</taxon>
        <taxon>Bacillales</taxon>
        <taxon>Paenibacillaceae</taxon>
        <taxon>Paenibacillus</taxon>
    </lineage>
</organism>
<feature type="binding site" evidence="10">
    <location>
        <position position="324"/>
    </location>
    <ligand>
        <name>NAD(+)</name>
        <dbReference type="ChEBI" id="CHEBI:57540"/>
    </ligand>
</feature>
<dbReference type="Pfam" id="PF03720">
    <property type="entry name" value="UDPG_MGDP_dh_C"/>
    <property type="match status" value="1"/>
</dbReference>
<dbReference type="InterPro" id="IPR036220">
    <property type="entry name" value="UDP-Glc/GDP-Man_DH_C_sf"/>
</dbReference>
<dbReference type="SUPFAM" id="SSF48179">
    <property type="entry name" value="6-phosphogluconate dehydrogenase C-terminal domain-like"/>
    <property type="match status" value="1"/>
</dbReference>
<feature type="binding site" evidence="10">
    <location>
        <position position="85"/>
    </location>
    <ligand>
        <name>NAD(+)</name>
        <dbReference type="ChEBI" id="CHEBI:57540"/>
    </ligand>
</feature>
<dbReference type="GO" id="GO:0006065">
    <property type="term" value="P:UDP-glucuronate biosynthetic process"/>
    <property type="evidence" value="ECO:0007669"/>
    <property type="project" value="UniProtKB-UniPathway"/>
</dbReference>
<dbReference type="Pfam" id="PF00984">
    <property type="entry name" value="UDPG_MGDP_dh"/>
    <property type="match status" value="1"/>
</dbReference>
<dbReference type="EMBL" id="QKRB01000044">
    <property type="protein sequence ID" value="PZD95526.1"/>
    <property type="molecule type" value="Genomic_DNA"/>
</dbReference>
<dbReference type="GO" id="GO:0003979">
    <property type="term" value="F:UDP-glucose 6-dehydrogenase activity"/>
    <property type="evidence" value="ECO:0007669"/>
    <property type="project" value="UniProtKB-EC"/>
</dbReference>
<evidence type="ECO:0000256" key="7">
    <source>
        <dbReference type="PIRNR" id="PIRNR000124"/>
    </source>
</evidence>
<dbReference type="SMART" id="SM00984">
    <property type="entry name" value="UDPG_MGDP_dh_C"/>
    <property type="match status" value="1"/>
</dbReference>
<dbReference type="InterPro" id="IPR014026">
    <property type="entry name" value="UDP-Glc/GDP-Man_DH_dimer"/>
</dbReference>
<evidence type="ECO:0000256" key="6">
    <source>
        <dbReference type="ARBA" id="ARBA00047473"/>
    </source>
</evidence>
<feature type="binding site" evidence="10">
    <location>
        <position position="152"/>
    </location>
    <ligand>
        <name>NAD(+)</name>
        <dbReference type="ChEBI" id="CHEBI:57540"/>
    </ligand>
</feature>
<evidence type="ECO:0000256" key="9">
    <source>
        <dbReference type="PIRSR" id="PIRSR500134-2"/>
    </source>
</evidence>
<keyword evidence="4 7" id="KW-0560">Oxidoreductase</keyword>
<dbReference type="InterPro" id="IPR028357">
    <property type="entry name" value="UDPglc_DH_bac"/>
</dbReference>
<feature type="binding site" evidence="10">
    <location>
        <position position="260"/>
    </location>
    <ligand>
        <name>NAD(+)</name>
        <dbReference type="ChEBI" id="CHEBI:57540"/>
    </ligand>
</feature>
<evidence type="ECO:0000256" key="3">
    <source>
        <dbReference type="ARBA" id="ARBA00012954"/>
    </source>
</evidence>
<dbReference type="Pfam" id="PF03721">
    <property type="entry name" value="UDPG_MGDP_dh_N"/>
    <property type="match status" value="1"/>
</dbReference>
<dbReference type="PANTHER" id="PTHR43750:SF3">
    <property type="entry name" value="UDP-GLUCOSE 6-DEHYDROGENASE TUAD"/>
    <property type="match status" value="1"/>
</dbReference>
<dbReference type="GO" id="GO:0051287">
    <property type="term" value="F:NAD binding"/>
    <property type="evidence" value="ECO:0007669"/>
    <property type="project" value="InterPro"/>
</dbReference>
<dbReference type="SUPFAM" id="SSF51735">
    <property type="entry name" value="NAD(P)-binding Rossmann-fold domains"/>
    <property type="match status" value="1"/>
</dbReference>
<feature type="binding site" evidence="9">
    <location>
        <position position="317"/>
    </location>
    <ligand>
        <name>substrate</name>
    </ligand>
</feature>
<dbReference type="GO" id="GO:0000271">
    <property type="term" value="P:polysaccharide biosynthetic process"/>
    <property type="evidence" value="ECO:0007669"/>
    <property type="project" value="InterPro"/>
</dbReference>
<evidence type="ECO:0000256" key="4">
    <source>
        <dbReference type="ARBA" id="ARBA00023002"/>
    </source>
</evidence>
<keyword evidence="13" id="KW-1185">Reference proteome</keyword>
<dbReference type="InterPro" id="IPR036291">
    <property type="entry name" value="NAD(P)-bd_dom_sf"/>
</dbReference>
<comment type="catalytic activity">
    <reaction evidence="6 7">
        <text>UDP-alpha-D-glucose + 2 NAD(+) + H2O = UDP-alpha-D-glucuronate + 2 NADH + 3 H(+)</text>
        <dbReference type="Rhea" id="RHEA:23596"/>
        <dbReference type="ChEBI" id="CHEBI:15377"/>
        <dbReference type="ChEBI" id="CHEBI:15378"/>
        <dbReference type="ChEBI" id="CHEBI:57540"/>
        <dbReference type="ChEBI" id="CHEBI:57945"/>
        <dbReference type="ChEBI" id="CHEBI:58052"/>
        <dbReference type="ChEBI" id="CHEBI:58885"/>
        <dbReference type="EC" id="1.1.1.22"/>
    </reaction>
</comment>
<dbReference type="Gene3D" id="1.20.5.100">
    <property type="entry name" value="Cytochrome c1, transmembrane anchor, C-terminal"/>
    <property type="match status" value="1"/>
</dbReference>
<evidence type="ECO:0000256" key="2">
    <source>
        <dbReference type="ARBA" id="ARBA00006601"/>
    </source>
</evidence>
<evidence type="ECO:0000256" key="8">
    <source>
        <dbReference type="PIRSR" id="PIRSR500134-1"/>
    </source>
</evidence>
<dbReference type="PIRSF" id="PIRSF500134">
    <property type="entry name" value="UDPglc_DH_bac"/>
    <property type="match status" value="1"/>
</dbReference>
<name>A0A2W1L8E0_9BACL</name>
<evidence type="ECO:0000313" key="12">
    <source>
        <dbReference type="EMBL" id="PZD95526.1"/>
    </source>
</evidence>
<evidence type="ECO:0000256" key="1">
    <source>
        <dbReference type="ARBA" id="ARBA00004701"/>
    </source>
</evidence>
<evidence type="ECO:0000256" key="10">
    <source>
        <dbReference type="PIRSR" id="PIRSR500134-3"/>
    </source>
</evidence>
<dbReference type="EC" id="1.1.1.22" evidence="3 7"/>
<keyword evidence="5 7" id="KW-0520">NAD</keyword>
<feature type="binding site" evidence="9">
    <location>
        <begin position="149"/>
        <end position="152"/>
    </location>
    <ligand>
        <name>substrate</name>
    </ligand>
</feature>
<dbReference type="UniPathway" id="UPA00038">
    <property type="reaction ID" value="UER00491"/>
</dbReference>
<feature type="binding site" evidence="9">
    <location>
        <begin position="246"/>
        <end position="250"/>
    </location>
    <ligand>
        <name>substrate</name>
    </ligand>
</feature>
<protein>
    <recommendedName>
        <fullName evidence="3 7">UDP-glucose 6-dehydrogenase</fullName>
        <ecNumber evidence="3 7">1.1.1.22</ecNumber>
    </recommendedName>
</protein>
<feature type="active site" description="Nucleophile" evidence="8">
    <location>
        <position position="257"/>
    </location>
</feature>
<proteinExistence type="inferred from homology"/>
<reference evidence="12 13" key="1">
    <citation type="submission" date="2018-06" db="EMBL/GenBank/DDBJ databases">
        <title>Paenibacillus imtechensis sp. nov.</title>
        <authorList>
            <person name="Pinnaka A.K."/>
            <person name="Singh H."/>
            <person name="Kaur M."/>
        </authorList>
    </citation>
    <scope>NUCLEOTIDE SEQUENCE [LARGE SCALE GENOMIC DNA]</scope>
    <source>
        <strain evidence="12 13">SMB1</strain>
    </source>
</reference>
<dbReference type="Gene3D" id="3.40.50.720">
    <property type="entry name" value="NAD(P)-binding Rossmann-like Domain"/>
    <property type="match status" value="2"/>
</dbReference>
<dbReference type="NCBIfam" id="TIGR03026">
    <property type="entry name" value="NDP-sugDHase"/>
    <property type="match status" value="1"/>
</dbReference>
<feature type="binding site" evidence="10">
    <location>
        <position position="30"/>
    </location>
    <ligand>
        <name>NAD(+)</name>
        <dbReference type="ChEBI" id="CHEBI:57540"/>
    </ligand>
</feature>
<comment type="similarity">
    <text evidence="2 7">Belongs to the UDP-glucose/GDP-mannose dehydrogenase family.</text>
</comment>
<sequence>MNIVIIGAGYVGLVTGVCFAELGHRVVCVDRDEDKIGLLSAGRPTIYEPGLEEHMIRLMSEERLSFSASVVDTALADVVVVAVGTPQRMDGASDLTDLESAVRSFARFLREDAIVMIKSTVPVGTNERVREWIKEETGRNADTVSVPEFMREGSALQDSFHPDRIVIGSDSEQAAARAADLHAPLTSNILHTDLRTAEMIKYASNAFLATKISFINEMANLCDKVGADVQVVAAGMGMDPRIGNAFLKAGIGYGGSCFPKDTHALLQIAGHVDYDFKLLKAVIEVNQTQRKRVLVALGEQLGALEGLTIAVWGASFKPGTDDVRSAPSLDIVPELVSSGAAVRMCDPAAELGFRRAYEHPQVTWHKEPLSAAEGAHAVCLLTEWPVFTEVDLTLLRSVMAAPVLIDGRNAYQGEAVKEAGLYYTAVGRPVLRQLRPFSPD</sequence>
<dbReference type="RefSeq" id="WP_111147156.1">
    <property type="nucleotide sequence ID" value="NZ_QKRB01000044.1"/>
</dbReference>
<feature type="binding site" evidence="9">
    <location>
        <position position="201"/>
    </location>
    <ligand>
        <name>substrate</name>
    </ligand>
</feature>
<feature type="binding site" evidence="10">
    <location>
        <position position="120"/>
    </location>
    <ligand>
        <name>NAD(+)</name>
        <dbReference type="ChEBI" id="CHEBI:57540"/>
    </ligand>
</feature>
<accession>A0A2W1L8E0</accession>